<dbReference type="Proteomes" id="UP000236642">
    <property type="component" value="Unassembled WGS sequence"/>
</dbReference>
<dbReference type="AlphaFoldDB" id="A0A2H5Y9V2"/>
<evidence type="ECO:0000259" key="1">
    <source>
        <dbReference type="Pfam" id="PF01345"/>
    </source>
</evidence>
<evidence type="ECO:0000313" key="3">
    <source>
        <dbReference type="Proteomes" id="UP000236642"/>
    </source>
</evidence>
<reference evidence="3" key="1">
    <citation type="submission" date="2017-09" db="EMBL/GenBank/DDBJ databases">
        <title>Metaegenomics of thermophilic ammonia-oxidizing enrichment culture.</title>
        <authorList>
            <person name="Kato S."/>
            <person name="Suzuki K."/>
        </authorList>
    </citation>
    <scope>NUCLEOTIDE SEQUENCE [LARGE SCALE GENOMIC DNA]</scope>
</reference>
<dbReference type="EMBL" id="BEHY01000132">
    <property type="protein sequence ID" value="GBD10235.1"/>
    <property type="molecule type" value="Genomic_DNA"/>
</dbReference>
<feature type="domain" description="DUF11" evidence="1">
    <location>
        <begin position="13"/>
        <end position="134"/>
    </location>
</feature>
<comment type="caution">
    <text evidence="2">The sequence shown here is derived from an EMBL/GenBank/DDBJ whole genome shotgun (WGS) entry which is preliminary data.</text>
</comment>
<protein>
    <recommendedName>
        <fullName evidence="1">DUF11 domain-containing protein</fullName>
    </recommendedName>
</protein>
<evidence type="ECO:0000313" key="2">
    <source>
        <dbReference type="EMBL" id="GBD10235.1"/>
    </source>
</evidence>
<dbReference type="Pfam" id="PF01345">
    <property type="entry name" value="DUF11"/>
    <property type="match status" value="1"/>
</dbReference>
<proteinExistence type="predicted"/>
<accession>A0A2H5Y9V2</accession>
<organism evidence="2 3">
    <name type="scientific">Candidatus Thermoflexus japonica</name>
    <dbReference type="NCBI Taxonomy" id="2035417"/>
    <lineage>
        <taxon>Bacteria</taxon>
        <taxon>Bacillati</taxon>
        <taxon>Chloroflexota</taxon>
        <taxon>Thermoflexia</taxon>
        <taxon>Thermoflexales</taxon>
        <taxon>Thermoflexaceae</taxon>
        <taxon>Thermoflexus</taxon>
    </lineage>
</organism>
<dbReference type="InterPro" id="IPR001434">
    <property type="entry name" value="OmcB-like_DUF11"/>
</dbReference>
<name>A0A2H5Y9V2_9CHLR</name>
<gene>
    <name evidence="2" type="ORF">HRbin22_02502</name>
</gene>
<sequence>MNTPTPPTSGTFDLGVQKSVSCNAGTCLFVVTVTNLGPGIYSGPITVVDQTNPPWSTLQGAGANLSFPSFCFMSVDALVCPGPSVNLNPGNSFLFSFNVSFGSSGSSPSFQNCATLESPDADANNGNNSACVSVTP</sequence>